<dbReference type="InterPro" id="IPR016039">
    <property type="entry name" value="Thiolase-like"/>
</dbReference>
<feature type="domain" description="Chalcone/stilbene synthase C-terminal" evidence="5">
    <location>
        <begin position="240"/>
        <end position="365"/>
    </location>
</feature>
<organism evidence="6 7">
    <name type="scientific">bacterium (Candidatus Blackallbacteria) CG17_big_fil_post_rev_8_21_14_2_50_48_46</name>
    <dbReference type="NCBI Taxonomy" id="2014261"/>
    <lineage>
        <taxon>Bacteria</taxon>
        <taxon>Candidatus Blackallbacteria</taxon>
    </lineage>
</organism>
<dbReference type="AlphaFoldDB" id="A0A2M7G742"/>
<dbReference type="PANTHER" id="PTHR11877">
    <property type="entry name" value="HYDROXYMETHYLGLUTARYL-COA SYNTHASE"/>
    <property type="match status" value="1"/>
</dbReference>
<evidence type="ECO:0000313" key="7">
    <source>
        <dbReference type="Proteomes" id="UP000231019"/>
    </source>
</evidence>
<dbReference type="EMBL" id="PFFQ01000019">
    <property type="protein sequence ID" value="PIW17880.1"/>
    <property type="molecule type" value="Genomic_DNA"/>
</dbReference>
<comment type="caution">
    <text evidence="6">The sequence shown here is derived from an EMBL/GenBank/DDBJ whole genome shotgun (WGS) entry which is preliminary data.</text>
</comment>
<protein>
    <submittedName>
        <fullName evidence="6">Naringenin-chalcone synthase</fullName>
    </submittedName>
</protein>
<evidence type="ECO:0000259" key="5">
    <source>
        <dbReference type="Pfam" id="PF02797"/>
    </source>
</evidence>
<dbReference type="GO" id="GO:0030639">
    <property type="term" value="P:polyketide biosynthetic process"/>
    <property type="evidence" value="ECO:0007669"/>
    <property type="project" value="TreeGrafter"/>
</dbReference>
<name>A0A2M7G742_9BACT</name>
<proteinExistence type="inferred from homology"/>
<evidence type="ECO:0000256" key="3">
    <source>
        <dbReference type="PIRSR" id="PIRSR000451-1"/>
    </source>
</evidence>
<dbReference type="Gene3D" id="3.40.47.10">
    <property type="match status" value="2"/>
</dbReference>
<reference evidence="6 7" key="1">
    <citation type="submission" date="2017-09" db="EMBL/GenBank/DDBJ databases">
        <title>Depth-based differentiation of microbial function through sediment-hosted aquifers and enrichment of novel symbionts in the deep terrestrial subsurface.</title>
        <authorList>
            <person name="Probst A.J."/>
            <person name="Ladd B."/>
            <person name="Jarett J.K."/>
            <person name="Geller-Mcgrath D.E."/>
            <person name="Sieber C.M."/>
            <person name="Emerson J.B."/>
            <person name="Anantharaman K."/>
            <person name="Thomas B.C."/>
            <person name="Malmstrom R."/>
            <person name="Stieglmeier M."/>
            <person name="Klingl A."/>
            <person name="Woyke T."/>
            <person name="Ryan C.M."/>
            <person name="Banfield J.F."/>
        </authorList>
    </citation>
    <scope>NUCLEOTIDE SEQUENCE [LARGE SCALE GENOMIC DNA]</scope>
    <source>
        <strain evidence="6">CG17_big_fil_post_rev_8_21_14_2_50_48_46</strain>
    </source>
</reference>
<dbReference type="InterPro" id="IPR001099">
    <property type="entry name" value="Chalcone/stilbene_synt_N"/>
</dbReference>
<dbReference type="GO" id="GO:0016747">
    <property type="term" value="F:acyltransferase activity, transferring groups other than amino-acyl groups"/>
    <property type="evidence" value="ECO:0007669"/>
    <property type="project" value="InterPro"/>
</dbReference>
<dbReference type="Proteomes" id="UP000231019">
    <property type="component" value="Unassembled WGS sequence"/>
</dbReference>
<dbReference type="InterPro" id="IPR011141">
    <property type="entry name" value="Polyketide_synthase_type-III"/>
</dbReference>
<dbReference type="PIRSF" id="PIRSF000451">
    <property type="entry name" value="PKS_III"/>
    <property type="match status" value="1"/>
</dbReference>
<evidence type="ECO:0000256" key="2">
    <source>
        <dbReference type="ARBA" id="ARBA00022679"/>
    </source>
</evidence>
<dbReference type="Pfam" id="PF00195">
    <property type="entry name" value="Chal_sti_synt_N"/>
    <property type="match status" value="1"/>
</dbReference>
<evidence type="ECO:0000259" key="4">
    <source>
        <dbReference type="Pfam" id="PF00195"/>
    </source>
</evidence>
<evidence type="ECO:0000313" key="6">
    <source>
        <dbReference type="EMBL" id="PIW17880.1"/>
    </source>
</evidence>
<dbReference type="PANTHER" id="PTHR11877:SF46">
    <property type="entry name" value="TYPE III POLYKETIDE SYNTHASE A"/>
    <property type="match status" value="1"/>
</dbReference>
<comment type="similarity">
    <text evidence="1">Belongs to the thiolase-like superfamily. Chalcone/stilbene synthases family.</text>
</comment>
<dbReference type="InterPro" id="IPR012328">
    <property type="entry name" value="Chalcone/stilbene_synt_C"/>
</dbReference>
<dbReference type="CDD" id="cd00831">
    <property type="entry name" value="CHS_like"/>
    <property type="match status" value="1"/>
</dbReference>
<feature type="active site" description="Acyl-thioester intermediate" evidence="3">
    <location>
        <position position="154"/>
    </location>
</feature>
<accession>A0A2M7G742</accession>
<sequence length="367" mass="40114">MTYLVSLGTAVPAHAHAQETILEFMQALVPLPPLEQDRLAKMYARSGIQTRHSVIPDYGCPPQERRLYPPTQNLEPFPGLNQRMACFHQEALPLALNAVETCLERSSELKREKITHLIAITCTGLSAPGLDLMLLKELGLSPSTQRTGVHFMGCYAALHGLKMADAICRSQPDAVVLMVSVELCTLHFQKDPSPDNLAANLLFADGAAAALLCGAQARPAAPVLKLQNTASAVALEGWSDMAWDLSESGFLMRLSAYIPELLRQGISPLVERALETLSLRPQDIQHWAIHPGGRKILDVSEAVLAIPTLQASREILAEYGNMSSPTVLFVLDRLWQRYLDWSTPEHILAAAFGPGLTLETALFTSEP</sequence>
<keyword evidence="2" id="KW-0808">Transferase</keyword>
<gene>
    <name evidence="6" type="ORF">COW36_07370</name>
</gene>
<evidence type="ECO:0000256" key="1">
    <source>
        <dbReference type="ARBA" id="ARBA00005531"/>
    </source>
</evidence>
<dbReference type="SUPFAM" id="SSF53901">
    <property type="entry name" value="Thiolase-like"/>
    <property type="match status" value="2"/>
</dbReference>
<dbReference type="Pfam" id="PF02797">
    <property type="entry name" value="Chal_sti_synt_C"/>
    <property type="match status" value="1"/>
</dbReference>
<feature type="domain" description="Chalcone/stilbene synthase N-terminal" evidence="4">
    <location>
        <begin position="4"/>
        <end position="212"/>
    </location>
</feature>